<dbReference type="EMBL" id="CAJJDN010000090">
    <property type="protein sequence ID" value="CAD8107923.1"/>
    <property type="molecule type" value="Genomic_DNA"/>
</dbReference>
<dbReference type="Proteomes" id="UP000692954">
    <property type="component" value="Unassembled WGS sequence"/>
</dbReference>
<sequence length="352" mass="43212">MWHKDFSKQYKYNYYHQSNLDYKYMIHQLYNVENLYILYNRLQFLNIQCKDQDKVCNVHHSLYNHGCIHMYQMHQEFNQNLCMINNGLQFQNNYHMVMYILNSQEVNQLILKNIMMDIRMYLDQQYSQYMLMRNQYNNLDLFSIQYMDEYKVNIIMQNPYNIHHYIYMYDQRLFNLNQHMMYIYQPYLYSYNKVRHINCKYFQKCNSYQHKKCKKQVNYNLNMDLYNFDKKRRNPYNTQLNIDGSLHDVHTEAEVQQIQGNQQGRQTVFQQKPSLQIHQLLDKCLFKPVMQELQLVAVVEQVSHGFEQFQHVLGVPFYSYQLFQHEHIPEFNVQVTAQVQQFIIDVQQVAHG</sequence>
<gene>
    <name evidence="1" type="ORF">PSON_ATCC_30995.1.T0900032</name>
</gene>
<reference evidence="1" key="1">
    <citation type="submission" date="2021-01" db="EMBL/GenBank/DDBJ databases">
        <authorList>
            <consortium name="Genoscope - CEA"/>
            <person name="William W."/>
        </authorList>
    </citation>
    <scope>NUCLEOTIDE SEQUENCE</scope>
</reference>
<proteinExistence type="predicted"/>
<dbReference type="AlphaFoldDB" id="A0A8S1PZG9"/>
<keyword evidence="2" id="KW-1185">Reference proteome</keyword>
<evidence type="ECO:0000313" key="1">
    <source>
        <dbReference type="EMBL" id="CAD8107923.1"/>
    </source>
</evidence>
<accession>A0A8S1PZG9</accession>
<evidence type="ECO:0000313" key="2">
    <source>
        <dbReference type="Proteomes" id="UP000692954"/>
    </source>
</evidence>
<organism evidence="1 2">
    <name type="scientific">Paramecium sonneborni</name>
    <dbReference type="NCBI Taxonomy" id="65129"/>
    <lineage>
        <taxon>Eukaryota</taxon>
        <taxon>Sar</taxon>
        <taxon>Alveolata</taxon>
        <taxon>Ciliophora</taxon>
        <taxon>Intramacronucleata</taxon>
        <taxon>Oligohymenophorea</taxon>
        <taxon>Peniculida</taxon>
        <taxon>Parameciidae</taxon>
        <taxon>Paramecium</taxon>
    </lineage>
</organism>
<comment type="caution">
    <text evidence="1">The sequence shown here is derived from an EMBL/GenBank/DDBJ whole genome shotgun (WGS) entry which is preliminary data.</text>
</comment>
<name>A0A8S1PZG9_9CILI</name>
<protein>
    <submittedName>
        <fullName evidence="1">Uncharacterized protein</fullName>
    </submittedName>
</protein>